<dbReference type="Proteomes" id="UP000198948">
    <property type="component" value="Unassembled WGS sequence"/>
</dbReference>
<dbReference type="SMART" id="SM00382">
    <property type="entry name" value="AAA"/>
    <property type="match status" value="1"/>
</dbReference>
<dbReference type="PANTHER" id="PTHR42711">
    <property type="entry name" value="ABC TRANSPORTER ATP-BINDING PROTEIN"/>
    <property type="match status" value="1"/>
</dbReference>
<evidence type="ECO:0000256" key="4">
    <source>
        <dbReference type="ARBA" id="ARBA00022840"/>
    </source>
</evidence>
<dbReference type="InterPro" id="IPR003439">
    <property type="entry name" value="ABC_transporter-like_ATP-bd"/>
</dbReference>
<evidence type="ECO:0000259" key="5">
    <source>
        <dbReference type="PROSITE" id="PS50893"/>
    </source>
</evidence>
<dbReference type="PANTHER" id="PTHR42711:SF5">
    <property type="entry name" value="ABC TRANSPORTER ATP-BINDING PROTEIN NATA"/>
    <property type="match status" value="1"/>
</dbReference>
<dbReference type="Gene3D" id="3.40.50.300">
    <property type="entry name" value="P-loop containing nucleotide triphosphate hydrolases"/>
    <property type="match status" value="1"/>
</dbReference>
<keyword evidence="4 6" id="KW-0067">ATP-binding</keyword>
<organism evidence="6 7">
    <name type="scientific">Isobaculum melis</name>
    <dbReference type="NCBI Taxonomy" id="142588"/>
    <lineage>
        <taxon>Bacteria</taxon>
        <taxon>Bacillati</taxon>
        <taxon>Bacillota</taxon>
        <taxon>Bacilli</taxon>
        <taxon>Lactobacillales</taxon>
        <taxon>Carnobacteriaceae</taxon>
        <taxon>Isobaculum</taxon>
    </lineage>
</organism>
<dbReference type="GO" id="GO:0005524">
    <property type="term" value="F:ATP binding"/>
    <property type="evidence" value="ECO:0007669"/>
    <property type="project" value="UniProtKB-KW"/>
</dbReference>
<dbReference type="GO" id="GO:0016887">
    <property type="term" value="F:ATP hydrolysis activity"/>
    <property type="evidence" value="ECO:0007669"/>
    <property type="project" value="InterPro"/>
</dbReference>
<evidence type="ECO:0000313" key="6">
    <source>
        <dbReference type="EMBL" id="SER55425.1"/>
    </source>
</evidence>
<gene>
    <name evidence="6" type="ORF">SAMN04488559_101344</name>
</gene>
<name>A0A1H9Q5L4_9LACT</name>
<dbReference type="AlphaFoldDB" id="A0A1H9Q5L4"/>
<reference evidence="6 7" key="1">
    <citation type="submission" date="2016-10" db="EMBL/GenBank/DDBJ databases">
        <authorList>
            <person name="de Groot N.N."/>
        </authorList>
    </citation>
    <scope>NUCLEOTIDE SEQUENCE [LARGE SCALE GENOMIC DNA]</scope>
    <source>
        <strain evidence="6 7">DSM 13760</strain>
    </source>
</reference>
<evidence type="ECO:0000256" key="1">
    <source>
        <dbReference type="ARBA" id="ARBA00005417"/>
    </source>
</evidence>
<dbReference type="RefSeq" id="WP_092649616.1">
    <property type="nucleotide sequence ID" value="NZ_FOHA01000001.1"/>
</dbReference>
<protein>
    <submittedName>
        <fullName evidence="6">ABC-2 type transport system ATP-binding protein</fullName>
    </submittedName>
</protein>
<proteinExistence type="inferred from homology"/>
<sequence>MKQEKVFTNALEITAISKKYQRGKIPANDKITTSFQPGQITAVIGHNGAGKTTLLNQIIGTVKPDSGDITYQGYSLLGNTKLARTLVSMMPQFHAPLTGVTLRQSIEAIVHIRCVTEKQVKARTNQILADLSLEQWADQSGDKLSGGVQRLTSFAMAVVCPPPIILLDEPTNDVDPVRRKLVWQYMRKLAQKGHIIVIVTHNLLEVEEYADRFLLFEQGRLIQDTPTGKLNSQFATHTLSAVLQDKDGLTTAPKALEINYLEEEARVVFTLTSEQIIEAINWLLKMMDQGKVINYKLSSASLDVSYGGMTNEQ</sequence>
<keyword evidence="2" id="KW-0813">Transport</keyword>
<feature type="domain" description="ABC transporter" evidence="5">
    <location>
        <begin position="11"/>
        <end position="243"/>
    </location>
</feature>
<dbReference type="STRING" id="142588.SAMN04488559_101344"/>
<evidence type="ECO:0000313" key="7">
    <source>
        <dbReference type="Proteomes" id="UP000198948"/>
    </source>
</evidence>
<evidence type="ECO:0000256" key="2">
    <source>
        <dbReference type="ARBA" id="ARBA00022448"/>
    </source>
</evidence>
<dbReference type="InterPro" id="IPR003593">
    <property type="entry name" value="AAA+_ATPase"/>
</dbReference>
<dbReference type="InterPro" id="IPR050763">
    <property type="entry name" value="ABC_transporter_ATP-binding"/>
</dbReference>
<keyword evidence="7" id="KW-1185">Reference proteome</keyword>
<keyword evidence="3" id="KW-0547">Nucleotide-binding</keyword>
<dbReference type="Pfam" id="PF00005">
    <property type="entry name" value="ABC_tran"/>
    <property type="match status" value="1"/>
</dbReference>
<accession>A0A1H9Q5L4</accession>
<dbReference type="PROSITE" id="PS50893">
    <property type="entry name" value="ABC_TRANSPORTER_2"/>
    <property type="match status" value="1"/>
</dbReference>
<dbReference type="SUPFAM" id="SSF52540">
    <property type="entry name" value="P-loop containing nucleoside triphosphate hydrolases"/>
    <property type="match status" value="1"/>
</dbReference>
<comment type="similarity">
    <text evidence="1">Belongs to the ABC transporter superfamily.</text>
</comment>
<evidence type="ECO:0000256" key="3">
    <source>
        <dbReference type="ARBA" id="ARBA00022741"/>
    </source>
</evidence>
<dbReference type="InterPro" id="IPR027417">
    <property type="entry name" value="P-loop_NTPase"/>
</dbReference>
<dbReference type="EMBL" id="FOHA01000001">
    <property type="protein sequence ID" value="SER55425.1"/>
    <property type="molecule type" value="Genomic_DNA"/>
</dbReference>
<dbReference type="OrthoDB" id="9784332at2"/>